<dbReference type="RefSeq" id="WP_379930764.1">
    <property type="nucleotide sequence ID" value="NZ_JBHUMM010000043.1"/>
</dbReference>
<dbReference type="GO" id="GO:0016746">
    <property type="term" value="F:acyltransferase activity"/>
    <property type="evidence" value="ECO:0007669"/>
    <property type="project" value="UniProtKB-KW"/>
</dbReference>
<dbReference type="SUPFAM" id="SSF55729">
    <property type="entry name" value="Acyl-CoA N-acyltransferases (Nat)"/>
    <property type="match status" value="1"/>
</dbReference>
<evidence type="ECO:0000259" key="1">
    <source>
        <dbReference type="PROSITE" id="PS51186"/>
    </source>
</evidence>
<evidence type="ECO:0000313" key="3">
    <source>
        <dbReference type="Proteomes" id="UP001597497"/>
    </source>
</evidence>
<keyword evidence="2" id="KW-0012">Acyltransferase</keyword>
<feature type="domain" description="N-acetyltransferase" evidence="1">
    <location>
        <begin position="13"/>
        <end position="166"/>
    </location>
</feature>
<protein>
    <submittedName>
        <fullName evidence="2">GNAT family N-acetyltransferase</fullName>
        <ecNumber evidence="2">2.3.1.-</ecNumber>
    </submittedName>
</protein>
<dbReference type="InterPro" id="IPR016181">
    <property type="entry name" value="Acyl_CoA_acyltransferase"/>
</dbReference>
<comment type="caution">
    <text evidence="2">The sequence shown here is derived from an EMBL/GenBank/DDBJ whole genome shotgun (WGS) entry which is preliminary data.</text>
</comment>
<keyword evidence="2" id="KW-0808">Transferase</keyword>
<evidence type="ECO:0000313" key="2">
    <source>
        <dbReference type="EMBL" id="MFD2673204.1"/>
    </source>
</evidence>
<proteinExistence type="predicted"/>
<name>A0ABW5REH0_9BACL</name>
<dbReference type="Proteomes" id="UP001597497">
    <property type="component" value="Unassembled WGS sequence"/>
</dbReference>
<dbReference type="PROSITE" id="PS51186">
    <property type="entry name" value="GNAT"/>
    <property type="match status" value="1"/>
</dbReference>
<sequence length="166" mass="19363">MKQTWIDLSIQWMKNEDEAQEISRFLSGEASFDDQHHTPGELLHFQQDPLQSLHCAHVDYGFIRQDDQMAGVIAFRENEHQTGGYQCDYIVVHQHYRQQGMASALIEAMLARVADRGGRYILSYTCDLPLYVPIQQLFAKKGFERVGYCPDFYYEGEGRLTYLRRC</sequence>
<dbReference type="Pfam" id="PF00583">
    <property type="entry name" value="Acetyltransf_1"/>
    <property type="match status" value="1"/>
</dbReference>
<dbReference type="EMBL" id="JBHUMM010000043">
    <property type="protein sequence ID" value="MFD2673204.1"/>
    <property type="molecule type" value="Genomic_DNA"/>
</dbReference>
<accession>A0ABW5REH0</accession>
<dbReference type="InterPro" id="IPR000182">
    <property type="entry name" value="GNAT_dom"/>
</dbReference>
<keyword evidence="3" id="KW-1185">Reference proteome</keyword>
<gene>
    <name evidence="2" type="ORF">ACFSUC_16650</name>
</gene>
<dbReference type="CDD" id="cd04301">
    <property type="entry name" value="NAT_SF"/>
    <property type="match status" value="1"/>
</dbReference>
<reference evidence="3" key="1">
    <citation type="journal article" date="2019" name="Int. J. Syst. Evol. Microbiol.">
        <title>The Global Catalogue of Microorganisms (GCM) 10K type strain sequencing project: providing services to taxonomists for standard genome sequencing and annotation.</title>
        <authorList>
            <consortium name="The Broad Institute Genomics Platform"/>
            <consortium name="The Broad Institute Genome Sequencing Center for Infectious Disease"/>
            <person name="Wu L."/>
            <person name="Ma J."/>
        </authorList>
    </citation>
    <scope>NUCLEOTIDE SEQUENCE [LARGE SCALE GENOMIC DNA]</scope>
    <source>
        <strain evidence="3">KCTC 33676</strain>
    </source>
</reference>
<dbReference type="Gene3D" id="3.40.630.30">
    <property type="match status" value="1"/>
</dbReference>
<organism evidence="2 3">
    <name type="scientific">Marinicrinis sediminis</name>
    <dbReference type="NCBI Taxonomy" id="1652465"/>
    <lineage>
        <taxon>Bacteria</taxon>
        <taxon>Bacillati</taxon>
        <taxon>Bacillota</taxon>
        <taxon>Bacilli</taxon>
        <taxon>Bacillales</taxon>
        <taxon>Paenibacillaceae</taxon>
    </lineage>
</organism>
<dbReference type="EC" id="2.3.1.-" evidence="2"/>